<dbReference type="Pfam" id="PF13640">
    <property type="entry name" value="2OG-FeII_Oxy_3"/>
    <property type="match status" value="1"/>
</dbReference>
<dbReference type="FunFam" id="1.25.40.10:FF:000006">
    <property type="entry name" value="Prolyl 4-hydroxylase subunit alpha 2"/>
    <property type="match status" value="1"/>
</dbReference>
<sequence length="563" mass="64738">CISRTMNWRPLRATLAFAALLAVASADLFTSIADMQLLMDSEKYIPTVLDKYIKQEQQRLKELRDLVTDYNVRNEKQMENGIKDLTNPINAFLMIKRKIFDWRDIEHHMKANGAEGFLQRISDANYGIRSPTEEDLTGAAIGLLRLQDTYRLDTKQLADGLIYNVQSNYTFNAFDCFEIARAAYNQEDYYHVIPWMEEAMARLEKEDPPTANLNDILEYLAFAMYKQGNLKRALKLTEELFRNDPTHPRAKGNVKWYEDLLEQEGVRKSEMRKNLPRVSNERPQSGLENSERNMYEALCRNEVPVSPKQLSALYCYYKRDRPFLILAPVKVEIVRYKPLAVLFRDIISDAEIETIQELATPKLARATVQDSETGKLVTATYRISKSAWLKGYDHPVVERVNQRLDLMTNLEMETAEELQIANYGIGGHYDPHFDHARKEEVKAFADLGTGNRIATVLFYMSQPQIGGGTVFTDVKSTVFPTKNDALFWYNLLRNGEGDARTRHAACPVLVGIKWVSNKWIHEIGQEFRRPCGLTMHDHERYVGDLGGPLPRDAPNFSAYPKKK</sequence>
<dbReference type="FunFam" id="2.60.120.620:FF:000001">
    <property type="entry name" value="Prolyl 4-hydroxylase subunit alpha 2"/>
    <property type="match status" value="1"/>
</dbReference>
<comment type="subcellular location">
    <subcellularLocation>
        <location evidence="3">Endoplasmic reticulum lumen</location>
    </subcellularLocation>
</comment>
<evidence type="ECO:0000256" key="6">
    <source>
        <dbReference type="ARBA" id="ARBA00022723"/>
    </source>
</evidence>
<dbReference type="GO" id="GO:0005506">
    <property type="term" value="F:iron ion binding"/>
    <property type="evidence" value="ECO:0007669"/>
    <property type="project" value="InterPro"/>
</dbReference>
<dbReference type="PROSITE" id="PS51471">
    <property type="entry name" value="FE2OG_OXY"/>
    <property type="match status" value="1"/>
</dbReference>
<dbReference type="GO" id="GO:0031418">
    <property type="term" value="F:L-ascorbic acid binding"/>
    <property type="evidence" value="ECO:0007669"/>
    <property type="project" value="UniProtKB-KW"/>
</dbReference>
<dbReference type="PANTHER" id="PTHR10869">
    <property type="entry name" value="PROLYL 4-HYDROXYLASE ALPHA SUBUNIT"/>
    <property type="match status" value="1"/>
</dbReference>
<dbReference type="Proteomes" id="UP001432322">
    <property type="component" value="Unassembled WGS sequence"/>
</dbReference>
<dbReference type="Pfam" id="PF23558">
    <property type="entry name" value="TPR_P4H"/>
    <property type="match status" value="1"/>
</dbReference>
<organism evidence="16 17">
    <name type="scientific">Pristionchus fissidentatus</name>
    <dbReference type="NCBI Taxonomy" id="1538716"/>
    <lineage>
        <taxon>Eukaryota</taxon>
        <taxon>Metazoa</taxon>
        <taxon>Ecdysozoa</taxon>
        <taxon>Nematoda</taxon>
        <taxon>Chromadorea</taxon>
        <taxon>Rhabditida</taxon>
        <taxon>Rhabditina</taxon>
        <taxon>Diplogasteromorpha</taxon>
        <taxon>Diplogasteroidea</taxon>
        <taxon>Neodiplogasteridae</taxon>
        <taxon>Pristionchus</taxon>
    </lineage>
</organism>
<accession>A0AAV5VN63</accession>
<keyword evidence="17" id="KW-1185">Reference proteome</keyword>
<dbReference type="InterPro" id="IPR059068">
    <property type="entry name" value="TPR_P4H"/>
</dbReference>
<dbReference type="SMART" id="SM00702">
    <property type="entry name" value="P4Hc"/>
    <property type="match status" value="1"/>
</dbReference>
<keyword evidence="11" id="KW-0408">Iron</keyword>
<dbReference type="InterPro" id="IPR011990">
    <property type="entry name" value="TPR-like_helical_dom_sf"/>
</dbReference>
<feature type="non-terminal residue" evidence="16">
    <location>
        <position position="1"/>
    </location>
</feature>
<dbReference type="InterPro" id="IPR005123">
    <property type="entry name" value="Oxoglu/Fe-dep_dioxygenase_dom"/>
</dbReference>
<dbReference type="Gene3D" id="1.25.40.10">
    <property type="entry name" value="Tetratricopeptide repeat domain"/>
    <property type="match status" value="1"/>
</dbReference>
<gene>
    <name evidence="16" type="ORF">PFISCL1PPCAC_12150</name>
</gene>
<keyword evidence="13" id="KW-0175">Coiled coil</keyword>
<protein>
    <recommendedName>
        <fullName evidence="5">procollagen-proline 4-dioxygenase</fullName>
        <ecNumber evidence="5">1.14.11.2</ecNumber>
    </recommendedName>
</protein>
<evidence type="ECO:0000313" key="16">
    <source>
        <dbReference type="EMBL" id="GMT20853.1"/>
    </source>
</evidence>
<keyword evidence="8" id="KW-0847">Vitamin C</keyword>
<keyword evidence="7" id="KW-0256">Endoplasmic reticulum</keyword>
<evidence type="ECO:0000256" key="14">
    <source>
        <dbReference type="SAM" id="SignalP"/>
    </source>
</evidence>
<dbReference type="EC" id="1.14.11.2" evidence="5"/>
<comment type="function">
    <text evidence="2">Catalyzes the post-translational formation of 4-hydroxyproline in -Xaa-Pro-Gly- sequences in collagens and other proteins.</text>
</comment>
<feature type="coiled-coil region" evidence="13">
    <location>
        <begin position="53"/>
        <end position="80"/>
    </location>
</feature>
<evidence type="ECO:0000256" key="8">
    <source>
        <dbReference type="ARBA" id="ARBA00022896"/>
    </source>
</evidence>
<dbReference type="Gene3D" id="6.10.140.1460">
    <property type="match status" value="1"/>
</dbReference>
<keyword evidence="14" id="KW-0732">Signal</keyword>
<evidence type="ECO:0000256" key="1">
    <source>
        <dbReference type="ARBA" id="ARBA00001961"/>
    </source>
</evidence>
<comment type="caution">
    <text evidence="16">The sequence shown here is derived from an EMBL/GenBank/DDBJ whole genome shotgun (WGS) entry which is preliminary data.</text>
</comment>
<evidence type="ECO:0000256" key="2">
    <source>
        <dbReference type="ARBA" id="ARBA00002035"/>
    </source>
</evidence>
<dbReference type="InterPro" id="IPR013547">
    <property type="entry name" value="P4H_N"/>
</dbReference>
<dbReference type="InterPro" id="IPR006620">
    <property type="entry name" value="Pro_4_hyd_alph"/>
</dbReference>
<evidence type="ECO:0000256" key="13">
    <source>
        <dbReference type="SAM" id="Coils"/>
    </source>
</evidence>
<feature type="domain" description="Fe2OG dioxygenase" evidence="15">
    <location>
        <begin position="414"/>
        <end position="522"/>
    </location>
</feature>
<evidence type="ECO:0000256" key="5">
    <source>
        <dbReference type="ARBA" id="ARBA00012269"/>
    </source>
</evidence>
<comment type="similarity">
    <text evidence="4">Belongs to the P4HA family.</text>
</comment>
<dbReference type="PANTHER" id="PTHR10869:SF244">
    <property type="entry name" value="PROLYL 4-HYDROXYLASE SUBUNIT ALPHA-2"/>
    <property type="match status" value="1"/>
</dbReference>
<dbReference type="InterPro" id="IPR045054">
    <property type="entry name" value="P4HA-like"/>
</dbReference>
<dbReference type="GO" id="GO:0005788">
    <property type="term" value="C:endoplasmic reticulum lumen"/>
    <property type="evidence" value="ECO:0007669"/>
    <property type="project" value="UniProtKB-SubCell"/>
</dbReference>
<evidence type="ECO:0000256" key="7">
    <source>
        <dbReference type="ARBA" id="ARBA00022824"/>
    </source>
</evidence>
<feature type="chain" id="PRO_5043360863" description="procollagen-proline 4-dioxygenase" evidence="14">
    <location>
        <begin position="27"/>
        <end position="563"/>
    </location>
</feature>
<dbReference type="Pfam" id="PF08336">
    <property type="entry name" value="P4Ha_N"/>
    <property type="match status" value="1"/>
</dbReference>
<evidence type="ECO:0000256" key="4">
    <source>
        <dbReference type="ARBA" id="ARBA00006511"/>
    </source>
</evidence>
<keyword evidence="10" id="KW-0560">Oxidoreductase</keyword>
<keyword evidence="9" id="KW-0223">Dioxygenase</keyword>
<evidence type="ECO:0000313" key="17">
    <source>
        <dbReference type="Proteomes" id="UP001432322"/>
    </source>
</evidence>
<keyword evidence="6" id="KW-0479">Metal-binding</keyword>
<evidence type="ECO:0000256" key="11">
    <source>
        <dbReference type="ARBA" id="ARBA00023004"/>
    </source>
</evidence>
<dbReference type="Gene3D" id="2.60.120.620">
    <property type="entry name" value="q2cbj1_9rhob like domain"/>
    <property type="match status" value="1"/>
</dbReference>
<dbReference type="GO" id="GO:0004656">
    <property type="term" value="F:procollagen-proline 4-dioxygenase activity"/>
    <property type="evidence" value="ECO:0007669"/>
    <property type="project" value="UniProtKB-EC"/>
</dbReference>
<evidence type="ECO:0000259" key="15">
    <source>
        <dbReference type="PROSITE" id="PS51471"/>
    </source>
</evidence>
<keyword evidence="12" id="KW-0325">Glycoprotein</keyword>
<evidence type="ECO:0000256" key="9">
    <source>
        <dbReference type="ARBA" id="ARBA00022964"/>
    </source>
</evidence>
<dbReference type="InterPro" id="IPR044862">
    <property type="entry name" value="Pro_4_hyd_alph_FE2OG_OXY"/>
</dbReference>
<feature type="signal peptide" evidence="14">
    <location>
        <begin position="1"/>
        <end position="26"/>
    </location>
</feature>
<dbReference type="EMBL" id="BTSY01000003">
    <property type="protein sequence ID" value="GMT20853.1"/>
    <property type="molecule type" value="Genomic_DNA"/>
</dbReference>
<proteinExistence type="inferred from homology"/>
<evidence type="ECO:0000256" key="3">
    <source>
        <dbReference type="ARBA" id="ARBA00004319"/>
    </source>
</evidence>
<dbReference type="SUPFAM" id="SSF48452">
    <property type="entry name" value="TPR-like"/>
    <property type="match status" value="1"/>
</dbReference>
<reference evidence="16" key="1">
    <citation type="submission" date="2023-10" db="EMBL/GenBank/DDBJ databases">
        <title>Genome assembly of Pristionchus species.</title>
        <authorList>
            <person name="Yoshida K."/>
            <person name="Sommer R.J."/>
        </authorList>
    </citation>
    <scope>NUCLEOTIDE SEQUENCE</scope>
    <source>
        <strain evidence="16">RS5133</strain>
    </source>
</reference>
<comment type="cofactor">
    <cofactor evidence="1">
        <name>L-ascorbate</name>
        <dbReference type="ChEBI" id="CHEBI:38290"/>
    </cofactor>
</comment>
<evidence type="ECO:0000256" key="10">
    <source>
        <dbReference type="ARBA" id="ARBA00023002"/>
    </source>
</evidence>
<evidence type="ECO:0000256" key="12">
    <source>
        <dbReference type="ARBA" id="ARBA00023180"/>
    </source>
</evidence>
<dbReference type="AlphaFoldDB" id="A0AAV5VN63"/>
<name>A0AAV5VN63_9BILA</name>